<accession>A0A5D0RPP9</accession>
<protein>
    <submittedName>
        <fullName evidence="1">Uncharacterized protein</fullName>
    </submittedName>
</protein>
<keyword evidence="2" id="KW-1185">Reference proteome</keyword>
<comment type="caution">
    <text evidence="1">The sequence shown here is derived from an EMBL/GenBank/DDBJ whole genome shotgun (WGS) entry which is preliminary data.</text>
</comment>
<name>A0A5D0RPP9_9RHOB</name>
<evidence type="ECO:0000313" key="1">
    <source>
        <dbReference type="EMBL" id="TYB83532.1"/>
    </source>
</evidence>
<proteinExistence type="predicted"/>
<organism evidence="1 2">
    <name type="scientific">Maritimibacter fusiformis</name>
    <dbReference type="NCBI Taxonomy" id="2603819"/>
    <lineage>
        <taxon>Bacteria</taxon>
        <taxon>Pseudomonadati</taxon>
        <taxon>Pseudomonadota</taxon>
        <taxon>Alphaproteobacteria</taxon>
        <taxon>Rhodobacterales</taxon>
        <taxon>Roseobacteraceae</taxon>
        <taxon>Maritimibacter</taxon>
    </lineage>
</organism>
<dbReference type="RefSeq" id="WP_148375775.1">
    <property type="nucleotide sequence ID" value="NZ_VSIY01000001.1"/>
</dbReference>
<dbReference type="Proteomes" id="UP000322080">
    <property type="component" value="Unassembled WGS sequence"/>
</dbReference>
<sequence>MMRAATTAHRMPGARGYALPGGVWVVSALMAGASVAGSLADDGWTSALTKTVRDTDSGARAAVSYFPEIVTGGEERFIDENGEEARLHWDGVKGVFEVEFIEASGLAPADTLLFVRGAITAVCPSVDADALSGVRVEHAEPGLYRVDAQCPAVDAEWWQ</sequence>
<gene>
    <name evidence="1" type="ORF">FVF75_00450</name>
</gene>
<dbReference type="EMBL" id="VSIY01000001">
    <property type="protein sequence ID" value="TYB83532.1"/>
    <property type="molecule type" value="Genomic_DNA"/>
</dbReference>
<dbReference type="AlphaFoldDB" id="A0A5D0RPP9"/>
<evidence type="ECO:0000313" key="2">
    <source>
        <dbReference type="Proteomes" id="UP000322080"/>
    </source>
</evidence>
<reference evidence="1 2" key="1">
    <citation type="submission" date="2019-08" db="EMBL/GenBank/DDBJ databases">
        <title>Identification of a novel species of the genus Boseongicola.</title>
        <authorList>
            <person name="Zhang X.-Q."/>
        </authorList>
    </citation>
    <scope>NUCLEOTIDE SEQUENCE [LARGE SCALE GENOMIC DNA]</scope>
    <source>
        <strain evidence="1 2">HY14</strain>
    </source>
</reference>